<name>A0A318KI12_9FIRM</name>
<dbReference type="PANTHER" id="PTHR33171">
    <property type="entry name" value="LAR_N DOMAIN-CONTAINING PROTEIN"/>
    <property type="match status" value="1"/>
</dbReference>
<feature type="domain" description="LarA-like N-terminal" evidence="1">
    <location>
        <begin position="7"/>
        <end position="205"/>
    </location>
</feature>
<keyword evidence="4" id="KW-1185">Reference proteome</keyword>
<accession>A0A318KI12</accession>
<dbReference type="InterPro" id="IPR048520">
    <property type="entry name" value="LarA_C"/>
</dbReference>
<dbReference type="Pfam" id="PF09861">
    <property type="entry name" value="Lar_N"/>
    <property type="match status" value="1"/>
</dbReference>
<dbReference type="InterPro" id="IPR043166">
    <property type="entry name" value="LarA-like_C"/>
</dbReference>
<protein>
    <submittedName>
        <fullName evidence="3">Nickel-dependent lactate racemase</fullName>
    </submittedName>
</protein>
<dbReference type="InterPro" id="IPR048068">
    <property type="entry name" value="LarA-like"/>
</dbReference>
<feature type="domain" description="Lactate racemase C-terminal" evidence="2">
    <location>
        <begin position="272"/>
        <end position="418"/>
    </location>
</feature>
<evidence type="ECO:0000313" key="4">
    <source>
        <dbReference type="Proteomes" id="UP000247612"/>
    </source>
</evidence>
<dbReference type="RefSeq" id="WP_022938499.1">
    <property type="nucleotide sequence ID" value="NZ_CABKRQ010000005.1"/>
</dbReference>
<sequence>MHIQLPYGKGRLEGEIDDQKLQGYLQCPLNNHVYESEAAIVEQSLKQPIGSKTLAELAYGKRHIVIIASDHTRPVPSKIILPAMLSEIEKVSPQAQISILIATGCHRSTTAKELRAKFGDELMQRLTIHIHDSESDQMADLGILPSGAPCLINQLAVEADLLLAEGFIEPHFFAGYSGGRKSVLPGIAAKNCVLHNHCAALIDSPFSRAGLLKGNPIHLDMKVAARKANLAFIVNVVLDEQQRIIASFAGDAVMAHERGCAYAAKRCGLPPIMSDLVITSNNGYPLDQNLYQSVKGLSTAAETCCKSGVIIMACQCADGIGGDAFFNMFAQCETVQKLYDKILSVPAAQTVSDQWQAQILARILIDHQVIMISDLDDEVIKKMHMIPAHTLNEAVQLADKCRGIKSITVIPEGVSVFIQK</sequence>
<evidence type="ECO:0000313" key="3">
    <source>
        <dbReference type="EMBL" id="PXX75127.1"/>
    </source>
</evidence>
<dbReference type="NCBIfam" id="NF033504">
    <property type="entry name" value="Ni_dep_LarA"/>
    <property type="match status" value="1"/>
</dbReference>
<dbReference type="Gene3D" id="3.90.226.30">
    <property type="match status" value="1"/>
</dbReference>
<dbReference type="PANTHER" id="PTHR33171:SF17">
    <property type="entry name" value="LARA-LIKE N-TERMINAL DOMAIN-CONTAINING PROTEIN"/>
    <property type="match status" value="1"/>
</dbReference>
<dbReference type="Gene3D" id="3.40.50.11440">
    <property type="match status" value="1"/>
</dbReference>
<dbReference type="InterPro" id="IPR047926">
    <property type="entry name" value="Ni_dep_LarA"/>
</dbReference>
<organism evidence="3 4">
    <name type="scientific">Dielma fastidiosa</name>
    <dbReference type="NCBI Taxonomy" id="1034346"/>
    <lineage>
        <taxon>Bacteria</taxon>
        <taxon>Bacillati</taxon>
        <taxon>Bacillota</taxon>
        <taxon>Erysipelotrichia</taxon>
        <taxon>Erysipelotrichales</taxon>
        <taxon>Erysipelotrichaceae</taxon>
        <taxon>Dielma</taxon>
    </lineage>
</organism>
<dbReference type="EMBL" id="QJKH01000020">
    <property type="protein sequence ID" value="PXX75127.1"/>
    <property type="molecule type" value="Genomic_DNA"/>
</dbReference>
<proteinExistence type="predicted"/>
<comment type="caution">
    <text evidence="3">The sequence shown here is derived from an EMBL/GenBank/DDBJ whole genome shotgun (WGS) entry which is preliminary data.</text>
</comment>
<dbReference type="OrthoDB" id="9770545at2"/>
<dbReference type="Pfam" id="PF21113">
    <property type="entry name" value="LarA_C"/>
    <property type="match status" value="1"/>
</dbReference>
<dbReference type="Proteomes" id="UP000247612">
    <property type="component" value="Unassembled WGS sequence"/>
</dbReference>
<gene>
    <name evidence="3" type="ORF">DES51_12030</name>
</gene>
<dbReference type="STRING" id="1034346.GCA_000313565_02196"/>
<evidence type="ECO:0000259" key="2">
    <source>
        <dbReference type="Pfam" id="PF21113"/>
    </source>
</evidence>
<dbReference type="InterPro" id="IPR018657">
    <property type="entry name" value="LarA-like_N"/>
</dbReference>
<reference evidence="3 4" key="1">
    <citation type="submission" date="2018-05" db="EMBL/GenBank/DDBJ databases">
        <title>Genomic Encyclopedia of Type Strains, Phase IV (KMG-IV): sequencing the most valuable type-strain genomes for metagenomic binning, comparative biology and taxonomic classification.</title>
        <authorList>
            <person name="Goeker M."/>
        </authorList>
    </citation>
    <scope>NUCLEOTIDE SEQUENCE [LARGE SCALE GENOMIC DNA]</scope>
    <source>
        <strain evidence="3 4">JC118</strain>
    </source>
</reference>
<evidence type="ECO:0000259" key="1">
    <source>
        <dbReference type="Pfam" id="PF09861"/>
    </source>
</evidence>
<dbReference type="GO" id="GO:0050043">
    <property type="term" value="F:lactate racemase activity"/>
    <property type="evidence" value="ECO:0007669"/>
    <property type="project" value="InterPro"/>
</dbReference>
<dbReference type="AlphaFoldDB" id="A0A318KI12"/>